<dbReference type="EMBL" id="CM045768">
    <property type="protein sequence ID" value="KAI7982998.1"/>
    <property type="molecule type" value="Genomic_DNA"/>
</dbReference>
<accession>A0ACC0F348</accession>
<name>A0ACC0F348_9ERIC</name>
<proteinExistence type="predicted"/>
<organism evidence="1 2">
    <name type="scientific">Camellia lanceoleosa</name>
    <dbReference type="NCBI Taxonomy" id="1840588"/>
    <lineage>
        <taxon>Eukaryota</taxon>
        <taxon>Viridiplantae</taxon>
        <taxon>Streptophyta</taxon>
        <taxon>Embryophyta</taxon>
        <taxon>Tracheophyta</taxon>
        <taxon>Spermatophyta</taxon>
        <taxon>Magnoliopsida</taxon>
        <taxon>eudicotyledons</taxon>
        <taxon>Gunneridae</taxon>
        <taxon>Pentapetalae</taxon>
        <taxon>asterids</taxon>
        <taxon>Ericales</taxon>
        <taxon>Theaceae</taxon>
        <taxon>Camellia</taxon>
    </lineage>
</organism>
<comment type="caution">
    <text evidence="1">The sequence shown here is derived from an EMBL/GenBank/DDBJ whole genome shotgun (WGS) entry which is preliminary data.</text>
</comment>
<evidence type="ECO:0000313" key="1">
    <source>
        <dbReference type="EMBL" id="KAI7982998.1"/>
    </source>
</evidence>
<gene>
    <name evidence="1" type="ORF">LOK49_LG15G01512</name>
</gene>
<keyword evidence="2" id="KW-1185">Reference proteome</keyword>
<evidence type="ECO:0000313" key="2">
    <source>
        <dbReference type="Proteomes" id="UP001060215"/>
    </source>
</evidence>
<dbReference type="Proteomes" id="UP001060215">
    <property type="component" value="Chromosome 11"/>
</dbReference>
<reference evidence="1 2" key="1">
    <citation type="journal article" date="2022" name="Plant J.">
        <title>Chromosome-level genome of Camellia lanceoleosa provides a valuable resource for understanding genome evolution and self-incompatibility.</title>
        <authorList>
            <person name="Gong W."/>
            <person name="Xiao S."/>
            <person name="Wang L."/>
            <person name="Liao Z."/>
            <person name="Chang Y."/>
            <person name="Mo W."/>
            <person name="Hu G."/>
            <person name="Li W."/>
            <person name="Zhao G."/>
            <person name="Zhu H."/>
            <person name="Hu X."/>
            <person name="Ji K."/>
            <person name="Xiang X."/>
            <person name="Song Q."/>
            <person name="Yuan D."/>
            <person name="Jin S."/>
            <person name="Zhang L."/>
        </authorList>
    </citation>
    <scope>NUCLEOTIDE SEQUENCE [LARGE SCALE GENOMIC DNA]</scope>
    <source>
        <strain evidence="1">SQ_2022a</strain>
    </source>
</reference>
<sequence length="108" mass="12062">MSKPQGFKYKSGMYLSVKCPDIASFECSCLLRHISKDPHQRTLWSTTQDYKYDILLLVGLGIGATPMINIIKDLLNHIKPSGPNTMSYSNDIDTDTDSPQATPCCFTQ</sequence>
<protein>
    <submittedName>
        <fullName evidence="1">Uncharacterized protein</fullName>
    </submittedName>
</protein>